<protein>
    <recommendedName>
        <fullName evidence="3">Lactate dehydrogenase</fullName>
    </recommendedName>
</protein>
<dbReference type="STRING" id="463040.CAL15_19590"/>
<proteinExistence type="predicted"/>
<dbReference type="RefSeq" id="WP_086080033.1">
    <property type="nucleotide sequence ID" value="NZ_CP021111.1"/>
</dbReference>
<dbReference type="OrthoDB" id="5941093at2"/>
<dbReference type="Proteomes" id="UP000194161">
    <property type="component" value="Chromosome"/>
</dbReference>
<evidence type="ECO:0000313" key="2">
    <source>
        <dbReference type="Proteomes" id="UP000194161"/>
    </source>
</evidence>
<dbReference type="KEGG" id="bgm:CAL15_19590"/>
<organism evidence="1 2">
    <name type="scientific">Bordetella genomosp. 13</name>
    <dbReference type="NCBI Taxonomy" id="463040"/>
    <lineage>
        <taxon>Bacteria</taxon>
        <taxon>Pseudomonadati</taxon>
        <taxon>Pseudomonadota</taxon>
        <taxon>Betaproteobacteria</taxon>
        <taxon>Burkholderiales</taxon>
        <taxon>Alcaligenaceae</taxon>
        <taxon>Bordetella</taxon>
    </lineage>
</organism>
<reference evidence="1 2" key="1">
    <citation type="submission" date="2017-05" db="EMBL/GenBank/DDBJ databases">
        <title>Complete and WGS of Bordetella genogroups.</title>
        <authorList>
            <person name="Spilker T."/>
            <person name="LiPuma J."/>
        </authorList>
    </citation>
    <scope>NUCLEOTIDE SEQUENCE [LARGE SCALE GENOMIC DNA]</scope>
    <source>
        <strain evidence="1 2">AU7206</strain>
    </source>
</reference>
<evidence type="ECO:0008006" key="3">
    <source>
        <dbReference type="Google" id="ProtNLM"/>
    </source>
</evidence>
<accession>A0A1W6ZGE7</accession>
<dbReference type="AlphaFoldDB" id="A0A1W6ZGE7"/>
<sequence>MTTISSLGRNAPVPSVAATAAPAARGAVAHAAVPQPSTRVALGRAENGVSVYTEDGKLAAPPAIWSRSANDPVTAVMGSNFDMLGTAGRFSGLGAALLERAATATGDFSQSVHRAGSQGISLAGVDADNLPQYGSYISLDIKTAGGATVQVVMGSNEDGMAVQTQVTGGTLDADEEAALAGLTKGFQAAIDGLTARSPKLDLTALTQYDSQEIASIDLRASVKTASNQTQTLEFHADGQTRAISANGPEGRVDVRVDMSKASLLGSAAQQQRALDGYLRQIDDAGARGRGSSALVDMFKSAFASLHGDYGSAARQTGMVARTGGLDDTSRGMLSGLADFEASVSAIAQHTNALQPGETDAFAFQASQQTATDGLTPRGTSIVQTQHAQLTASYRLSLSSEQPLALTADPLGQNYSYHEIEDRSRSTTRLEFDDGRLVKASLSQSVDLSERVRKYVRGQLVMETTIPTRESYEWDLLSRLADSAKRGNEPEPSSTV</sequence>
<gene>
    <name evidence="1" type="ORF">CAL15_19590</name>
</gene>
<evidence type="ECO:0000313" key="1">
    <source>
        <dbReference type="EMBL" id="ARP96381.1"/>
    </source>
</evidence>
<dbReference type="EMBL" id="CP021111">
    <property type="protein sequence ID" value="ARP96381.1"/>
    <property type="molecule type" value="Genomic_DNA"/>
</dbReference>
<keyword evidence="2" id="KW-1185">Reference proteome</keyword>
<name>A0A1W6ZGE7_9BORD</name>